<dbReference type="EMBL" id="CABFNO020001546">
    <property type="protein sequence ID" value="CAG9997812.1"/>
    <property type="molecule type" value="Genomic_DNA"/>
</dbReference>
<organism evidence="1 2">
    <name type="scientific">Clonostachys byssicola</name>
    <dbReference type="NCBI Taxonomy" id="160290"/>
    <lineage>
        <taxon>Eukaryota</taxon>
        <taxon>Fungi</taxon>
        <taxon>Dikarya</taxon>
        <taxon>Ascomycota</taxon>
        <taxon>Pezizomycotina</taxon>
        <taxon>Sordariomycetes</taxon>
        <taxon>Hypocreomycetidae</taxon>
        <taxon>Hypocreales</taxon>
        <taxon>Bionectriaceae</taxon>
        <taxon>Clonostachys</taxon>
    </lineage>
</organism>
<keyword evidence="2" id="KW-1185">Reference proteome</keyword>
<reference evidence="1" key="1">
    <citation type="submission" date="2021-10" db="EMBL/GenBank/DDBJ databases">
        <authorList>
            <person name="Piombo E."/>
        </authorList>
    </citation>
    <scope>NUCLEOTIDE SEQUENCE</scope>
</reference>
<evidence type="ECO:0000313" key="1">
    <source>
        <dbReference type="EMBL" id="CAG9997812.1"/>
    </source>
</evidence>
<dbReference type="Proteomes" id="UP000754883">
    <property type="component" value="Unassembled WGS sequence"/>
</dbReference>
<accession>A0A9N9UVC4</accession>
<dbReference type="AlphaFoldDB" id="A0A9N9UVC4"/>
<name>A0A9N9UVC4_9HYPO</name>
<proteinExistence type="predicted"/>
<evidence type="ECO:0000313" key="2">
    <source>
        <dbReference type="Proteomes" id="UP000754883"/>
    </source>
</evidence>
<protein>
    <submittedName>
        <fullName evidence="1">Uncharacterized protein</fullName>
    </submittedName>
</protein>
<comment type="caution">
    <text evidence="1">The sequence shown here is derived from an EMBL/GenBank/DDBJ whole genome shotgun (WGS) entry which is preliminary data.</text>
</comment>
<gene>
    <name evidence="1" type="ORF">CBYS24578_00003323</name>
</gene>
<sequence>MALGNDSLCCKWSIAPLIFNLMDRVPSWLAHLGPQCLFPRRTYGVIRVGDQENVMAQSQDVTARTLAR</sequence>